<accession>R7U6M6</accession>
<dbReference type="Proteomes" id="UP000014760">
    <property type="component" value="Unassembled WGS sequence"/>
</dbReference>
<dbReference type="InterPro" id="IPR039891">
    <property type="entry name" value="VWA8"/>
</dbReference>
<dbReference type="OrthoDB" id="5186at2759"/>
<reference evidence="2 4" key="2">
    <citation type="journal article" date="2013" name="Nature">
        <title>Insights into bilaterian evolution from three spiralian genomes.</title>
        <authorList>
            <person name="Simakov O."/>
            <person name="Marletaz F."/>
            <person name="Cho S.J."/>
            <person name="Edsinger-Gonzales E."/>
            <person name="Havlak P."/>
            <person name="Hellsten U."/>
            <person name="Kuo D.H."/>
            <person name="Larsson T."/>
            <person name="Lv J."/>
            <person name="Arendt D."/>
            <person name="Savage R."/>
            <person name="Osoegawa K."/>
            <person name="de Jong P."/>
            <person name="Grimwood J."/>
            <person name="Chapman J.A."/>
            <person name="Shapiro H."/>
            <person name="Aerts A."/>
            <person name="Otillar R.P."/>
            <person name="Terry A.Y."/>
            <person name="Boore J.L."/>
            <person name="Grigoriev I.V."/>
            <person name="Lindberg D.R."/>
            <person name="Seaver E.C."/>
            <person name="Weisblat D.A."/>
            <person name="Putnam N.H."/>
            <person name="Rokhsar D.S."/>
        </authorList>
    </citation>
    <scope>NUCLEOTIDE SEQUENCE</scope>
    <source>
        <strain evidence="2 4">I ESC-2004</strain>
    </source>
</reference>
<reference evidence="4" key="1">
    <citation type="submission" date="2012-12" db="EMBL/GenBank/DDBJ databases">
        <authorList>
            <person name="Hellsten U."/>
            <person name="Grimwood J."/>
            <person name="Chapman J.A."/>
            <person name="Shapiro H."/>
            <person name="Aerts A."/>
            <person name="Otillar R.P."/>
            <person name="Terry A.Y."/>
            <person name="Boore J.L."/>
            <person name="Simakov O."/>
            <person name="Marletaz F."/>
            <person name="Cho S.-J."/>
            <person name="Edsinger-Gonzales E."/>
            <person name="Havlak P."/>
            <person name="Kuo D.-H."/>
            <person name="Larsson T."/>
            <person name="Lv J."/>
            <person name="Arendt D."/>
            <person name="Savage R."/>
            <person name="Osoegawa K."/>
            <person name="de Jong P."/>
            <person name="Lindberg D.R."/>
            <person name="Seaver E.C."/>
            <person name="Weisblat D.A."/>
            <person name="Putnam N.H."/>
            <person name="Grigoriev I.V."/>
            <person name="Rokhsar D.S."/>
        </authorList>
    </citation>
    <scope>NUCLEOTIDE SEQUENCE</scope>
    <source>
        <strain evidence="4">I ESC-2004</strain>
    </source>
</reference>
<dbReference type="PANTHER" id="PTHR21610">
    <property type="entry name" value="VON WILLEBRAND FACTOR A DOMAIN-CONTAINING PROTEIN 8"/>
    <property type="match status" value="1"/>
</dbReference>
<name>R7U6M6_CAPTE</name>
<dbReference type="Gene3D" id="3.40.50.410">
    <property type="entry name" value="von Willebrand factor, type A domain"/>
    <property type="match status" value="1"/>
</dbReference>
<dbReference type="GO" id="GO:0005737">
    <property type="term" value="C:cytoplasm"/>
    <property type="evidence" value="ECO:0007669"/>
    <property type="project" value="TreeGrafter"/>
</dbReference>
<dbReference type="SUPFAM" id="SSF52540">
    <property type="entry name" value="P-loop containing nucleoside triphosphate hydrolases"/>
    <property type="match status" value="2"/>
</dbReference>
<dbReference type="Gene3D" id="3.40.50.300">
    <property type="entry name" value="P-loop containing nucleotide triphosphate hydrolases"/>
    <property type="match status" value="2"/>
</dbReference>
<sequence length="1405" mass="157805">MLYQDMTSRDLLQQRTTLPSGDTAWRPSPLVTAAMEGSLAVLDGVHRVNTGTFAVLHRLIHDRELSLFDGSRLLRHDKYDAIKEKNSFSDAQMTERGVFRIHPSFRICALSEPPTLGSSTGQWLTSEVLTMFLFHHMRDLNQQEELQILNQLVPHLSNMQPILDLTHKMREAPDANLKSAATSLSTRQLLRIARRLAEYPSENLNETVHKACLSRFLPRLAQTALDEELEIVGLTSSSNKITELEKATTCEVKDGVLRIGSTTVDVHNAESKMKVPDVLFYENPQHLNVMEGMLKDFLLGEHLLLVGNQGVGKNKIIDRFLHLLNRPREYLQLHRDTTVQTLTLQPTVIDGVIKYEDSPLVRAVRLGQILVVDEADKAPTHVTCILKTLVESGEMHLADGRRIVHSDSGIPPSERVIVAHPDFRMFVLANRPGFPFLGNDFFGAMGDIFSCHAIDNPDPQSEMAMLRQYGPHVPDHVLEKLVLAFGELRDMADQGLITYPYSTREVVNMVKHLEKYPHEGLATVVKNVFDFDMYNKEITETVVEALHKHGIPIGANPNNVALAKEFPLPALRLEASWEVRRQGARKHTAVLQCPVEDKPLRVKGPVQMSVHSHQMDRTDTRSVKFTEQESFWTLPLHETSAIADVAVTKATVSPMCLYTMNPAKKQLTYIDLYDIFPSPQRRSVSYKPRIHLAPLGFPLDSTIIVHEEFSNITLSVNFETGQLSRLEVGSFVEATAEKISKNFRQQQGNFKICSTFSHEPDGIFLHYKQESGSITVFHMLEGRAYSIETPVKIQDIQMVSRYDWLITEAGSGDQYLLSHSKEQPLDFHLQGILDSASTKEGYRLELAAPVPLPDSHLSAALDQSIKSPNRILISNDAYASVAVGLPDLVRCSDVEMVNSSWPQLRSKLPVQYLPESGQVVRILATWQVPKEVYPDGQRPRDLSAYLEVTDLVNKHVRYVPIPGVMSNHVYNQWFYSGASSAEVGVVMAGMSHDGLVTVDNGGCVRTWQTALFYLDQSLKSWRNLIGEGEKELKVGVCLIREGSDFDPKFGKIDPTGSPHVGGGTWAGGSGGMNTAGLGGIGGPFRLDIGQDVHQIPDWQKEKLQSQMPEDVKRAAREMGQKAFKERLKQIKMSEYDAELYDRFMDGVQGQIKSLRIILDSLQAKGKERQWVRHQTHGDFDEAKLIEGLTGERAIYKRRGEKEPEMGSPQQKPKLVRLLCDVSGSMYRFNGHDSRLEREMEAMLMVMEGLESYEQKIKYDIVGHSGEGYKFNIVDSSKPPKNNKDRLDVLKTLQAHAQFCISGDHTLEATKHAIEDIIKEEADEHFVIVLSDANLDRYGIRPKHFAEILTSNEDVNAYVIFIGSLGNQANVIAKQMPAGRAFLCMDTKNLPQILQQIFTSTMLSSR</sequence>
<evidence type="ECO:0000313" key="4">
    <source>
        <dbReference type="Proteomes" id="UP000014760"/>
    </source>
</evidence>
<dbReference type="InterPro" id="IPR036465">
    <property type="entry name" value="vWFA_dom_sf"/>
</dbReference>
<organism evidence="2">
    <name type="scientific">Capitella teleta</name>
    <name type="common">Polychaete worm</name>
    <dbReference type="NCBI Taxonomy" id="283909"/>
    <lineage>
        <taxon>Eukaryota</taxon>
        <taxon>Metazoa</taxon>
        <taxon>Spiralia</taxon>
        <taxon>Lophotrochozoa</taxon>
        <taxon>Annelida</taxon>
        <taxon>Polychaeta</taxon>
        <taxon>Sedentaria</taxon>
        <taxon>Scolecida</taxon>
        <taxon>Capitellidae</taxon>
        <taxon>Capitella</taxon>
    </lineage>
</organism>
<proteinExistence type="predicted"/>
<dbReference type="EMBL" id="AMQN01009058">
    <property type="status" value="NOT_ANNOTATED_CDS"/>
    <property type="molecule type" value="Genomic_DNA"/>
</dbReference>
<dbReference type="InterPro" id="IPR011704">
    <property type="entry name" value="ATPase_dyneun-rel_AAA"/>
</dbReference>
<dbReference type="FunCoup" id="R7U6M6">
    <property type="interactions" value="1045"/>
</dbReference>
<dbReference type="FunFam" id="3.40.50.300:FF:000663">
    <property type="entry name" value="von Willebrand factor A domain containing 8"/>
    <property type="match status" value="1"/>
</dbReference>
<evidence type="ECO:0000313" key="2">
    <source>
        <dbReference type="EMBL" id="ELU02005.1"/>
    </source>
</evidence>
<dbReference type="InterPro" id="IPR027417">
    <property type="entry name" value="P-loop_NTPase"/>
</dbReference>
<dbReference type="EnsemblMetazoa" id="CapteT192877">
    <property type="protein sequence ID" value="CapteP192877"/>
    <property type="gene ID" value="CapteG192877"/>
</dbReference>
<dbReference type="OMA" id="GTHIVHP"/>
<dbReference type="SMART" id="SM00327">
    <property type="entry name" value="VWA"/>
    <property type="match status" value="1"/>
</dbReference>
<evidence type="ECO:0000313" key="3">
    <source>
        <dbReference type="EnsemblMetazoa" id="CapteP192877"/>
    </source>
</evidence>
<gene>
    <name evidence="2" type="ORF">CAPTEDRAFT_192877</name>
</gene>
<dbReference type="STRING" id="283909.R7U6M6"/>
<dbReference type="SUPFAM" id="SSF53300">
    <property type="entry name" value="vWA-like"/>
    <property type="match status" value="1"/>
</dbReference>
<feature type="domain" description="VWFA" evidence="1">
    <location>
        <begin position="1214"/>
        <end position="1396"/>
    </location>
</feature>
<dbReference type="GO" id="GO:0016887">
    <property type="term" value="F:ATP hydrolysis activity"/>
    <property type="evidence" value="ECO:0007669"/>
    <property type="project" value="InterPro"/>
</dbReference>
<dbReference type="PANTHER" id="PTHR21610:SF9">
    <property type="entry name" value="VON WILLEBRAND FACTOR A DOMAIN-CONTAINING PROTEIN 8"/>
    <property type="match status" value="1"/>
</dbReference>
<evidence type="ECO:0000259" key="1">
    <source>
        <dbReference type="PROSITE" id="PS50234"/>
    </source>
</evidence>
<keyword evidence="4" id="KW-1185">Reference proteome</keyword>
<protein>
    <recommendedName>
        <fullName evidence="1">VWFA domain-containing protein</fullName>
    </recommendedName>
</protein>
<dbReference type="EMBL" id="KB304479">
    <property type="protein sequence ID" value="ELU02005.1"/>
    <property type="molecule type" value="Genomic_DNA"/>
</dbReference>
<dbReference type="PROSITE" id="PS50234">
    <property type="entry name" value="VWFA"/>
    <property type="match status" value="1"/>
</dbReference>
<dbReference type="Pfam" id="PF07728">
    <property type="entry name" value="AAA_5"/>
    <property type="match status" value="2"/>
</dbReference>
<dbReference type="GO" id="GO:0005524">
    <property type="term" value="F:ATP binding"/>
    <property type="evidence" value="ECO:0007669"/>
    <property type="project" value="InterPro"/>
</dbReference>
<reference evidence="3" key="3">
    <citation type="submission" date="2015-06" db="UniProtKB">
        <authorList>
            <consortium name="EnsemblMetazoa"/>
        </authorList>
    </citation>
    <scope>IDENTIFICATION</scope>
</reference>
<dbReference type="HOGENOM" id="CLU_001400_0_0_1"/>
<dbReference type="InterPro" id="IPR002035">
    <property type="entry name" value="VWF_A"/>
</dbReference>